<evidence type="ECO:0000313" key="3">
    <source>
        <dbReference type="Proteomes" id="UP000177870"/>
    </source>
</evidence>
<dbReference type="Proteomes" id="UP000177870">
    <property type="component" value="Chromosome"/>
</dbReference>
<gene>
    <name evidence="2" type="ORF">BJP34_11975</name>
</gene>
<feature type="region of interest" description="Disordered" evidence="1">
    <location>
        <begin position="55"/>
        <end position="77"/>
    </location>
</feature>
<reference evidence="3" key="1">
    <citation type="submission" date="2016-10" db="EMBL/GenBank/DDBJ databases">
        <title>Comparative genomics uncovers the prolific and rare metabolic potential of the cyanobacterial genus Moorea.</title>
        <authorList>
            <person name="Leao T."/>
            <person name="Castelao G."/>
            <person name="Korobeynikov A."/>
            <person name="Monroe E.A."/>
            <person name="Podell S."/>
            <person name="Glukhov E."/>
            <person name="Allen E."/>
            <person name="Gerwick W.H."/>
            <person name="Gerwick L."/>
        </authorList>
    </citation>
    <scope>NUCLEOTIDE SEQUENCE [LARGE SCALE GENOMIC DNA]</scope>
    <source>
        <strain evidence="3">PAL-8-15-08-1</strain>
    </source>
</reference>
<name>A0A1D8TR73_9CYAN</name>
<protein>
    <submittedName>
        <fullName evidence="2">Uncharacterized protein</fullName>
    </submittedName>
</protein>
<sequence>MLWLKVEGALVEAYNRLTFNCLTFNQLTFNPLTFNPLTFNPLTFNPLTFNNRMPELDSNQPLRDSESRRLANRPSGI</sequence>
<dbReference type="EMBL" id="CP017599">
    <property type="protein sequence ID" value="AOX00073.1"/>
    <property type="molecule type" value="Genomic_DNA"/>
</dbReference>
<accession>A0A1D8TR73</accession>
<organism evidence="2 3">
    <name type="scientific">Moorena producens PAL-8-15-08-1</name>
    <dbReference type="NCBI Taxonomy" id="1458985"/>
    <lineage>
        <taxon>Bacteria</taxon>
        <taxon>Bacillati</taxon>
        <taxon>Cyanobacteriota</taxon>
        <taxon>Cyanophyceae</taxon>
        <taxon>Coleofasciculales</taxon>
        <taxon>Coleofasciculaceae</taxon>
        <taxon>Moorena</taxon>
    </lineage>
</organism>
<proteinExistence type="predicted"/>
<evidence type="ECO:0000313" key="2">
    <source>
        <dbReference type="EMBL" id="AOX00073.1"/>
    </source>
</evidence>
<dbReference type="AlphaFoldDB" id="A0A1D8TR73"/>
<dbReference type="KEGG" id="mpro:BJP34_11975"/>
<evidence type="ECO:0000256" key="1">
    <source>
        <dbReference type="SAM" id="MobiDB-lite"/>
    </source>
</evidence>